<evidence type="ECO:0000313" key="2">
    <source>
        <dbReference type="Proteomes" id="UP001165283"/>
    </source>
</evidence>
<sequence>MSAPVLTRNPLRTSRSMLHGHVVPDGVTPTESGLPLAYQYSEFRVEGELPFIDMGRYDEDLQVWVVPDGVPTMGIATKTRTSNGTQCGDCTSDDACG</sequence>
<reference evidence="1" key="1">
    <citation type="submission" date="2021-04" db="EMBL/GenBank/DDBJ databases">
        <title>Pseudonocardia sp. nov., isolated from sandy soil of mangrove forest.</title>
        <authorList>
            <person name="Zan Z."/>
            <person name="Huang R."/>
            <person name="Liu W."/>
        </authorList>
    </citation>
    <scope>NUCLEOTIDE SEQUENCE</scope>
    <source>
        <strain evidence="1">S2-4</strain>
    </source>
</reference>
<proteinExistence type="predicted"/>
<evidence type="ECO:0000313" key="1">
    <source>
        <dbReference type="EMBL" id="MCO1657658.1"/>
    </source>
</evidence>
<name>A0ABT1A3S3_9PSEU</name>
<organism evidence="1 2">
    <name type="scientific">Pseudonocardia humida</name>
    <dbReference type="NCBI Taxonomy" id="2800819"/>
    <lineage>
        <taxon>Bacteria</taxon>
        <taxon>Bacillati</taxon>
        <taxon>Actinomycetota</taxon>
        <taxon>Actinomycetes</taxon>
        <taxon>Pseudonocardiales</taxon>
        <taxon>Pseudonocardiaceae</taxon>
        <taxon>Pseudonocardia</taxon>
    </lineage>
</organism>
<dbReference type="RefSeq" id="WP_252441309.1">
    <property type="nucleotide sequence ID" value="NZ_JAGSOV010000045.1"/>
</dbReference>
<accession>A0ABT1A3S3</accession>
<comment type="caution">
    <text evidence="1">The sequence shown here is derived from an EMBL/GenBank/DDBJ whole genome shotgun (WGS) entry which is preliminary data.</text>
</comment>
<dbReference type="Proteomes" id="UP001165283">
    <property type="component" value="Unassembled WGS sequence"/>
</dbReference>
<dbReference type="EMBL" id="JAGSOV010000045">
    <property type="protein sequence ID" value="MCO1657658.1"/>
    <property type="molecule type" value="Genomic_DNA"/>
</dbReference>
<keyword evidence="2" id="KW-1185">Reference proteome</keyword>
<gene>
    <name evidence="1" type="ORF">KDL28_21595</name>
</gene>
<protein>
    <submittedName>
        <fullName evidence="1">Uncharacterized protein</fullName>
    </submittedName>
</protein>